<feature type="binding site" evidence="9">
    <location>
        <position position="6"/>
    </location>
    <ligand>
        <name>Zn(2+)</name>
        <dbReference type="ChEBI" id="CHEBI:29105"/>
    </ligand>
</feature>
<reference evidence="12" key="1">
    <citation type="submission" date="2013-07" db="EMBL/GenBank/DDBJ databases">
        <authorList>
            <person name="Geib S."/>
        </authorList>
    </citation>
    <scope>NUCLEOTIDE SEQUENCE</scope>
</reference>
<dbReference type="InterPro" id="IPR036236">
    <property type="entry name" value="Znf_C2H2_sf"/>
</dbReference>
<feature type="domain" description="C2H2-type" evidence="10">
    <location>
        <begin position="285"/>
        <end position="313"/>
    </location>
</feature>
<dbReference type="PANTHER" id="PTHR24404">
    <property type="entry name" value="ZINC FINGER PROTEIN"/>
    <property type="match status" value="1"/>
</dbReference>
<evidence type="ECO:0000313" key="12">
    <source>
        <dbReference type="EMBL" id="JAB90452.1"/>
    </source>
</evidence>
<sequence length="537" mass="62370">MICRLCLRSLIQENNISLFESVQTEGKLIKLITKYFHLEITQDDPISTSLCENCSDHLEEFHGFWLFIESKQSSLGSEFLAVKCSEIKEDTSMLIDVTGENTDSQEEILLDLKDISIEQECDENNCDLTNITENIDVAPITKLDLDANTDSQDDWKDDNDSFDEDIPLKSLKEKIGKKSPKGIKKAAKNKERFRKIKKKCKEEESSTAKQEMRKEAAKRNEEIIENGMLLNCDLCTLCVENYSELRVHFTEKHKTTAYVKCCGNTFYKPNLLAEHIQWHTNPSKFKCETCGKQLKSTKCLASHIKIMHSKKENIHETVSCSICSKVFRGQKCLDNHIQKHSEEKEHPCEICDKRFVNAQRLRKHIEAIHEDLHRHICDVCGKAFKFKPSFERHVLEHQGIIEPPVQCDICGEWSKNKHVHRLHQFKHNTTNAECKYCGRKCVSRTALRGHVRYMHKKKFDLQCSFCDKTFKETRNLEEHMATHTGAQLYSCPHCSKECRSRSNMYVHIKRMHANEWIKSKMARSNDPNLKAVQMNHS</sequence>
<evidence type="ECO:0000256" key="1">
    <source>
        <dbReference type="ARBA" id="ARBA00004123"/>
    </source>
</evidence>
<dbReference type="SMART" id="SM00868">
    <property type="entry name" value="zf-AD"/>
    <property type="match status" value="1"/>
</dbReference>
<dbReference type="KEGG" id="ccat:101462388"/>
<name>W8AWJ4_CERCA</name>
<evidence type="ECO:0000259" key="11">
    <source>
        <dbReference type="PROSITE" id="PS51915"/>
    </source>
</evidence>
<dbReference type="InterPro" id="IPR050589">
    <property type="entry name" value="Ikaros_C2H2-ZF"/>
</dbReference>
<feature type="binding site" evidence="9">
    <location>
        <position position="51"/>
    </location>
    <ligand>
        <name>Zn(2+)</name>
        <dbReference type="ChEBI" id="CHEBI:29105"/>
    </ligand>
</feature>
<feature type="domain" description="C2H2-type" evidence="10">
    <location>
        <begin position="346"/>
        <end position="374"/>
    </location>
</feature>
<gene>
    <name evidence="12" type="primary">GRAU</name>
</gene>
<keyword evidence="7" id="KW-0539">Nucleus</keyword>
<evidence type="ECO:0000256" key="3">
    <source>
        <dbReference type="ARBA" id="ARBA00022737"/>
    </source>
</evidence>
<dbReference type="Gene3D" id="3.30.160.60">
    <property type="entry name" value="Classic Zinc Finger"/>
    <property type="match status" value="5"/>
</dbReference>
<dbReference type="EMBL" id="GAMC01016103">
    <property type="protein sequence ID" value="JAB90452.1"/>
    <property type="molecule type" value="mRNA"/>
</dbReference>
<evidence type="ECO:0000256" key="4">
    <source>
        <dbReference type="ARBA" id="ARBA00022771"/>
    </source>
</evidence>
<accession>W8AWJ4</accession>
<dbReference type="EMBL" id="GAMC01016099">
    <property type="protein sequence ID" value="JAB90456.1"/>
    <property type="molecule type" value="mRNA"/>
</dbReference>
<keyword evidence="3" id="KW-0677">Repeat</keyword>
<keyword evidence="4 8" id="KW-0863">Zinc-finger</keyword>
<dbReference type="Gene3D" id="3.40.1800.20">
    <property type="match status" value="1"/>
</dbReference>
<keyword evidence="5 9" id="KW-0862">Zinc</keyword>
<dbReference type="SMART" id="SM00355">
    <property type="entry name" value="ZnF_C2H2"/>
    <property type="match status" value="9"/>
</dbReference>
<dbReference type="SUPFAM" id="SSF57667">
    <property type="entry name" value="beta-beta-alpha zinc fingers"/>
    <property type="match status" value="4"/>
</dbReference>
<feature type="domain" description="C2H2-type" evidence="10">
    <location>
        <begin position="375"/>
        <end position="399"/>
    </location>
</feature>
<dbReference type="GO" id="GO:0000978">
    <property type="term" value="F:RNA polymerase II cis-regulatory region sequence-specific DNA binding"/>
    <property type="evidence" value="ECO:0007669"/>
    <property type="project" value="TreeGrafter"/>
</dbReference>
<evidence type="ECO:0000256" key="5">
    <source>
        <dbReference type="ARBA" id="ARBA00022833"/>
    </source>
</evidence>
<feature type="binding site" evidence="9">
    <location>
        <position position="3"/>
    </location>
    <ligand>
        <name>Zn(2+)</name>
        <dbReference type="ChEBI" id="CHEBI:29105"/>
    </ligand>
</feature>
<evidence type="ECO:0000256" key="7">
    <source>
        <dbReference type="ARBA" id="ARBA00023242"/>
    </source>
</evidence>
<dbReference type="SUPFAM" id="SSF57716">
    <property type="entry name" value="Glucocorticoid receptor-like (DNA-binding domain)"/>
    <property type="match status" value="1"/>
</dbReference>
<dbReference type="Pfam" id="PF07776">
    <property type="entry name" value="zf-AD"/>
    <property type="match status" value="1"/>
</dbReference>
<feature type="domain" description="C2H2-type" evidence="10">
    <location>
        <begin position="489"/>
        <end position="517"/>
    </location>
</feature>
<dbReference type="GO" id="GO:0005634">
    <property type="term" value="C:nucleus"/>
    <property type="evidence" value="ECO:0007669"/>
    <property type="project" value="UniProtKB-SubCell"/>
</dbReference>
<evidence type="ECO:0000256" key="2">
    <source>
        <dbReference type="ARBA" id="ARBA00022723"/>
    </source>
</evidence>
<protein>
    <submittedName>
        <fullName evidence="12">Transcription factor grauzone</fullName>
    </submittedName>
</protein>
<evidence type="ECO:0000256" key="8">
    <source>
        <dbReference type="PROSITE-ProRule" id="PRU00042"/>
    </source>
</evidence>
<evidence type="ECO:0000256" key="9">
    <source>
        <dbReference type="PROSITE-ProRule" id="PRU01263"/>
    </source>
</evidence>
<proteinExistence type="evidence at transcript level"/>
<dbReference type="InterPro" id="IPR012934">
    <property type="entry name" value="Znf_AD"/>
</dbReference>
<dbReference type="OrthoDB" id="3437960at2759"/>
<feature type="domain" description="ZAD" evidence="11">
    <location>
        <begin position="1"/>
        <end position="78"/>
    </location>
</feature>
<feature type="binding site" evidence="9">
    <location>
        <position position="54"/>
    </location>
    <ligand>
        <name>Zn(2+)</name>
        <dbReference type="ChEBI" id="CHEBI:29105"/>
    </ligand>
</feature>
<reference evidence="12" key="2">
    <citation type="journal article" date="2014" name="BMC Genomics">
        <title>A genomic perspective to assessing quality of mass-reared SIT flies used in Mediterranean fruit fly (Ceratitis capitata) eradication in California.</title>
        <authorList>
            <person name="Calla B."/>
            <person name="Hall B."/>
            <person name="Hou S."/>
            <person name="Geib S.M."/>
        </authorList>
    </citation>
    <scope>NUCLEOTIDE SEQUENCE</scope>
</reference>
<dbReference type="EMBL" id="GAMC01016110">
    <property type="protein sequence ID" value="JAB90445.1"/>
    <property type="molecule type" value="mRNA"/>
</dbReference>
<organism evidence="12">
    <name type="scientific">Ceratitis capitata</name>
    <name type="common">Mediterranean fruit fly</name>
    <name type="synonym">Tephritis capitata</name>
    <dbReference type="NCBI Taxonomy" id="7213"/>
    <lineage>
        <taxon>Eukaryota</taxon>
        <taxon>Metazoa</taxon>
        <taxon>Ecdysozoa</taxon>
        <taxon>Arthropoda</taxon>
        <taxon>Hexapoda</taxon>
        <taxon>Insecta</taxon>
        <taxon>Pterygota</taxon>
        <taxon>Neoptera</taxon>
        <taxon>Endopterygota</taxon>
        <taxon>Diptera</taxon>
        <taxon>Brachycera</taxon>
        <taxon>Muscomorpha</taxon>
        <taxon>Tephritoidea</taxon>
        <taxon>Tephritidae</taxon>
        <taxon>Ceratitis</taxon>
        <taxon>Ceratitis</taxon>
    </lineage>
</organism>
<dbReference type="PROSITE" id="PS51915">
    <property type="entry name" value="ZAD"/>
    <property type="match status" value="1"/>
</dbReference>
<keyword evidence="2 9" id="KW-0479">Metal-binding</keyword>
<comment type="subcellular location">
    <subcellularLocation>
        <location evidence="1">Nucleus</location>
    </subcellularLocation>
</comment>
<dbReference type="GO" id="GO:0008270">
    <property type="term" value="F:zinc ion binding"/>
    <property type="evidence" value="ECO:0007669"/>
    <property type="project" value="UniProtKB-UniRule"/>
</dbReference>
<feature type="domain" description="C2H2-type" evidence="10">
    <location>
        <begin position="461"/>
        <end position="488"/>
    </location>
</feature>
<dbReference type="GO" id="GO:0003700">
    <property type="term" value="F:DNA-binding transcription factor activity"/>
    <property type="evidence" value="ECO:0007669"/>
    <property type="project" value="TreeGrafter"/>
</dbReference>
<dbReference type="PANTHER" id="PTHR24404:SF114">
    <property type="entry name" value="KLUMPFUSS, ISOFORM B-RELATED"/>
    <property type="match status" value="1"/>
</dbReference>
<dbReference type="AlphaFoldDB" id="W8AWJ4"/>
<dbReference type="GO" id="GO:0006357">
    <property type="term" value="P:regulation of transcription by RNA polymerase II"/>
    <property type="evidence" value="ECO:0007669"/>
    <property type="project" value="TreeGrafter"/>
</dbReference>
<feature type="domain" description="C2H2-type" evidence="10">
    <location>
        <begin position="318"/>
        <end position="345"/>
    </location>
</feature>
<dbReference type="PROSITE" id="PS00028">
    <property type="entry name" value="ZINC_FINGER_C2H2_1"/>
    <property type="match status" value="7"/>
</dbReference>
<feature type="domain" description="C2H2-type" evidence="10">
    <location>
        <begin position="432"/>
        <end position="460"/>
    </location>
</feature>
<dbReference type="Pfam" id="PF00096">
    <property type="entry name" value="zf-C2H2"/>
    <property type="match status" value="4"/>
</dbReference>
<evidence type="ECO:0000256" key="6">
    <source>
        <dbReference type="ARBA" id="ARBA00023125"/>
    </source>
</evidence>
<keyword evidence="6" id="KW-0238">DNA-binding</keyword>
<evidence type="ECO:0000259" key="10">
    <source>
        <dbReference type="PROSITE" id="PS50157"/>
    </source>
</evidence>
<dbReference type="PROSITE" id="PS50157">
    <property type="entry name" value="ZINC_FINGER_C2H2_2"/>
    <property type="match status" value="7"/>
</dbReference>
<dbReference type="InterPro" id="IPR013087">
    <property type="entry name" value="Znf_C2H2_type"/>
</dbReference>